<accession>F1Z8Q9</accession>
<evidence type="ECO:0000313" key="1">
    <source>
        <dbReference type="EMBL" id="EGD58966.1"/>
    </source>
</evidence>
<reference evidence="1 2" key="1">
    <citation type="journal article" date="2012" name="J. Bacteriol.">
        <title>Draft Genome Sequence of Novosphingobium nitrogenifigens Y88T.</title>
        <authorList>
            <person name="Strabala T.J."/>
            <person name="Macdonald L."/>
            <person name="Liu V."/>
            <person name="Smit A.M."/>
        </authorList>
    </citation>
    <scope>NUCLEOTIDE SEQUENCE [LARGE SCALE GENOMIC DNA]</scope>
    <source>
        <strain evidence="1 2">DSM 19370</strain>
    </source>
</reference>
<evidence type="ECO:0008006" key="3">
    <source>
        <dbReference type="Google" id="ProtNLM"/>
    </source>
</evidence>
<proteinExistence type="predicted"/>
<dbReference type="InParanoid" id="F1Z8Q9"/>
<sequence length="102" mass="12456">MWDRGWRSDRRYDWYGWRSGHRDTFHLGFYYPPYRGYNYSRIGIGFFLGSAFYGSDYWIADPWAYRLPPAYGPYRWVRYYNDALLVDVDDGQVVDVLYGVFW</sequence>
<dbReference type="EMBL" id="AEWJ01000037">
    <property type="protein sequence ID" value="EGD58966.1"/>
    <property type="molecule type" value="Genomic_DNA"/>
</dbReference>
<keyword evidence="2" id="KW-1185">Reference proteome</keyword>
<name>F1Z8Q9_9SPHN</name>
<dbReference type="HOGENOM" id="CLU_129820_0_0_5"/>
<dbReference type="Gene3D" id="3.10.450.160">
    <property type="entry name" value="inner membrane protein cigr"/>
    <property type="match status" value="1"/>
</dbReference>
<dbReference type="Proteomes" id="UP000004728">
    <property type="component" value="Unassembled WGS sequence"/>
</dbReference>
<protein>
    <recommendedName>
        <fullName evidence="3">RcnB family protein</fullName>
    </recommendedName>
</protein>
<organism evidence="1 2">
    <name type="scientific">Novosphingobium nitrogenifigens DSM 19370</name>
    <dbReference type="NCBI Taxonomy" id="983920"/>
    <lineage>
        <taxon>Bacteria</taxon>
        <taxon>Pseudomonadati</taxon>
        <taxon>Pseudomonadota</taxon>
        <taxon>Alphaproteobacteria</taxon>
        <taxon>Sphingomonadales</taxon>
        <taxon>Sphingomonadaceae</taxon>
        <taxon>Novosphingobium</taxon>
    </lineage>
</organism>
<evidence type="ECO:0000313" key="2">
    <source>
        <dbReference type="Proteomes" id="UP000004728"/>
    </source>
</evidence>
<gene>
    <name evidence="1" type="ORF">Y88_1028</name>
</gene>
<dbReference type="eggNOG" id="COG5455">
    <property type="taxonomic scope" value="Bacteria"/>
</dbReference>
<dbReference type="AlphaFoldDB" id="F1Z8Q9"/>
<dbReference type="Pfam" id="PF11776">
    <property type="entry name" value="RcnB"/>
    <property type="match status" value="1"/>
</dbReference>
<comment type="caution">
    <text evidence="1">The sequence shown here is derived from an EMBL/GenBank/DDBJ whole genome shotgun (WGS) entry which is preliminary data.</text>
</comment>
<dbReference type="InterPro" id="IPR024572">
    <property type="entry name" value="RcnB"/>
</dbReference>